<evidence type="ECO:0000259" key="6">
    <source>
        <dbReference type="PROSITE" id="PS50172"/>
    </source>
</evidence>
<keyword evidence="8" id="KW-1185">Reference proteome</keyword>
<dbReference type="GO" id="GO:0000466">
    <property type="term" value="P:maturation of 5.8S rRNA from tricistronic rRNA transcript (SSU-rRNA, 5.8S rRNA, LSU-rRNA)"/>
    <property type="evidence" value="ECO:0007669"/>
    <property type="project" value="UniProtKB-UniRule"/>
</dbReference>
<dbReference type="SMART" id="SM00292">
    <property type="entry name" value="BRCT"/>
    <property type="match status" value="1"/>
</dbReference>
<evidence type="ECO:0000256" key="4">
    <source>
        <dbReference type="HAMAP-Rule" id="MF_03028"/>
    </source>
</evidence>
<dbReference type="InterPro" id="IPR001357">
    <property type="entry name" value="BRCT_dom"/>
</dbReference>
<dbReference type="HAMAP" id="MF_03028">
    <property type="entry name" value="Pescadillo"/>
    <property type="match status" value="1"/>
</dbReference>
<reference evidence="7 8" key="1">
    <citation type="journal article" date="2021" name="Sci. Rep.">
        <title>The genome of the diatom Chaetoceros tenuissimus carries an ancient integrated fragment of an extant virus.</title>
        <authorList>
            <person name="Hongo Y."/>
            <person name="Kimura K."/>
            <person name="Takaki Y."/>
            <person name="Yoshida Y."/>
            <person name="Baba S."/>
            <person name="Kobayashi G."/>
            <person name="Nagasaki K."/>
            <person name="Hano T."/>
            <person name="Tomaru Y."/>
        </authorList>
    </citation>
    <scope>NUCLEOTIDE SEQUENCE [LARGE SCALE GENOMIC DNA]</scope>
    <source>
        <strain evidence="7 8">NIES-3715</strain>
    </source>
</reference>
<sequence>MGNRIKGKTKKKSIKAAHHSGMSSKRKLSRFGKNLKKNNAGLEATFITRSAVLKKLQITLKDFRRLCILKGVYPREPRGRTPSNKKGQVFYHIKDVKALAHEPLLDKFREFRTFMKKVRRAAGRNEKDEAARKDSFAPTYTLHHLVRERYPRFQDALGDLDDALALTYLFAALPSTGRVSAKVTKKAQSLAAQWGAYCATTSSITKSFVSVKGIYMEANIQGTNVCWVIPHSYTQNIPQDVDFRVMTTFFEFYETLLSFVLYKVYNDIGVRYPLPVTSVELGGSSSALSANLHVLKKVLNQAGSSASNAIAEAVEEQTGDSEQKNVESNVKRSKLKTIDEALKQVESDDDEDMNDDEEDVDISGPLKDALESMDQSRASSVQNLSLDDEATKRKRLFAGLTFFISREVPKGYLELVCLAYGGSVGWEGSDSPISAKDPSITHHIVDRPKLPSSYDDLPKSREFVQPQWLLDSANFSFLLPTSKYAVGAELPPHLSPWVDNEEEGYTPAYAEEIDALKNGTILPSTTGDVIAEAEDEDASMSSDDDSEEEEIQKDEGENDEDEESEEEEDEDSEALQKRRAKRKQKEEEEAKALAKTMMSKKGARLYNRMQYGLEKKQAAVELLHKRRKEIEICKGKNKTEDGKTMLKAKVERLKSERRAVEKDYENTGGSMKKKKRRTKK</sequence>
<comment type="caution">
    <text evidence="7">The sequence shown here is derived from an EMBL/GenBank/DDBJ whole genome shotgun (WGS) entry which is preliminary data.</text>
</comment>
<accession>A0AAD3H1B2</accession>
<protein>
    <recommendedName>
        <fullName evidence="4">Pescadillo homolog</fullName>
    </recommendedName>
</protein>
<dbReference type="GO" id="GO:0030687">
    <property type="term" value="C:preribosome, large subunit precursor"/>
    <property type="evidence" value="ECO:0007669"/>
    <property type="project" value="UniProtKB-UniRule"/>
</dbReference>
<feature type="compositionally biased region" description="Acidic residues" evidence="5">
    <location>
        <begin position="534"/>
        <end position="573"/>
    </location>
</feature>
<dbReference type="Gene3D" id="3.40.50.10190">
    <property type="entry name" value="BRCT domain"/>
    <property type="match status" value="1"/>
</dbReference>
<proteinExistence type="inferred from homology"/>
<comment type="similarity">
    <text evidence="4">Belongs to the pescadillo family.</text>
</comment>
<keyword evidence="2 4" id="KW-0698">rRNA processing</keyword>
<feature type="domain" description="BRCT" evidence="6">
    <location>
        <begin position="392"/>
        <end position="486"/>
    </location>
</feature>
<comment type="function">
    <text evidence="4">Required for maturation of ribosomal RNAs and formation of the large ribosomal subunit.</text>
</comment>
<dbReference type="GO" id="GO:0043021">
    <property type="term" value="F:ribonucleoprotein complex binding"/>
    <property type="evidence" value="ECO:0007669"/>
    <property type="project" value="UniProtKB-UniRule"/>
</dbReference>
<feature type="compositionally biased region" description="Basic residues" evidence="5">
    <location>
        <begin position="671"/>
        <end position="680"/>
    </location>
</feature>
<dbReference type="Pfam" id="PF06732">
    <property type="entry name" value="Pescadillo_N"/>
    <property type="match status" value="1"/>
</dbReference>
<name>A0AAD3H1B2_9STRA</name>
<dbReference type="AlphaFoldDB" id="A0AAD3H1B2"/>
<feature type="region of interest" description="Disordered" evidence="5">
    <location>
        <begin position="343"/>
        <end position="363"/>
    </location>
</feature>
<dbReference type="PROSITE" id="PS50172">
    <property type="entry name" value="BRCT"/>
    <property type="match status" value="1"/>
</dbReference>
<feature type="compositionally biased region" description="Acidic residues" evidence="5">
    <location>
        <begin position="347"/>
        <end position="361"/>
    </location>
</feature>
<dbReference type="EMBL" id="BLLK01000022">
    <property type="protein sequence ID" value="GFH46937.1"/>
    <property type="molecule type" value="Genomic_DNA"/>
</dbReference>
<evidence type="ECO:0000313" key="7">
    <source>
        <dbReference type="EMBL" id="GFH46937.1"/>
    </source>
</evidence>
<dbReference type="GO" id="GO:0000463">
    <property type="term" value="P:maturation of LSU-rRNA from tricistronic rRNA transcript (SSU-rRNA, 5.8S rRNA, LSU-rRNA)"/>
    <property type="evidence" value="ECO:0007669"/>
    <property type="project" value="UniProtKB-UniRule"/>
</dbReference>
<dbReference type="GO" id="GO:0003723">
    <property type="term" value="F:RNA binding"/>
    <property type="evidence" value="ECO:0007669"/>
    <property type="project" value="TreeGrafter"/>
</dbReference>
<feature type="region of interest" description="Disordered" evidence="5">
    <location>
        <begin position="534"/>
        <end position="601"/>
    </location>
</feature>
<dbReference type="PANTHER" id="PTHR12221:SF6">
    <property type="entry name" value="PESCADILLO HOMOLOG"/>
    <property type="match status" value="1"/>
</dbReference>
<evidence type="ECO:0000256" key="3">
    <source>
        <dbReference type="ARBA" id="ARBA00023242"/>
    </source>
</evidence>
<evidence type="ECO:0000256" key="5">
    <source>
        <dbReference type="SAM" id="MobiDB-lite"/>
    </source>
</evidence>
<organism evidence="7 8">
    <name type="scientific">Chaetoceros tenuissimus</name>
    <dbReference type="NCBI Taxonomy" id="426638"/>
    <lineage>
        <taxon>Eukaryota</taxon>
        <taxon>Sar</taxon>
        <taxon>Stramenopiles</taxon>
        <taxon>Ochrophyta</taxon>
        <taxon>Bacillariophyta</taxon>
        <taxon>Coscinodiscophyceae</taxon>
        <taxon>Chaetocerotophycidae</taxon>
        <taxon>Chaetocerotales</taxon>
        <taxon>Chaetocerotaceae</taxon>
        <taxon>Chaetoceros</taxon>
    </lineage>
</organism>
<keyword evidence="3 4" id="KW-0539">Nucleus</keyword>
<gene>
    <name evidence="7" type="ORF">CTEN210_03411</name>
</gene>
<evidence type="ECO:0000313" key="8">
    <source>
        <dbReference type="Proteomes" id="UP001054902"/>
    </source>
</evidence>
<feature type="region of interest" description="Disordered" evidence="5">
    <location>
        <begin position="1"/>
        <end position="30"/>
    </location>
</feature>
<evidence type="ECO:0000256" key="2">
    <source>
        <dbReference type="ARBA" id="ARBA00022552"/>
    </source>
</evidence>
<dbReference type="GO" id="GO:0005654">
    <property type="term" value="C:nucleoplasm"/>
    <property type="evidence" value="ECO:0007669"/>
    <property type="project" value="UniProtKB-SubCell"/>
</dbReference>
<feature type="region of interest" description="Disordered" evidence="5">
    <location>
        <begin position="657"/>
        <end position="680"/>
    </location>
</feature>
<dbReference type="PANTHER" id="PTHR12221">
    <property type="entry name" value="PESCADILLO - RELATED"/>
    <property type="match status" value="1"/>
</dbReference>
<dbReference type="Proteomes" id="UP001054902">
    <property type="component" value="Unassembled WGS sequence"/>
</dbReference>
<dbReference type="SUPFAM" id="SSF52113">
    <property type="entry name" value="BRCT domain"/>
    <property type="match status" value="1"/>
</dbReference>
<keyword evidence="1 4" id="KW-0690">Ribosome biogenesis</keyword>
<evidence type="ECO:0000256" key="1">
    <source>
        <dbReference type="ARBA" id="ARBA00022517"/>
    </source>
</evidence>
<dbReference type="InterPro" id="IPR036420">
    <property type="entry name" value="BRCT_dom_sf"/>
</dbReference>
<dbReference type="CDD" id="cd17709">
    <property type="entry name" value="BRCT_pescadillo_like"/>
    <property type="match status" value="1"/>
</dbReference>
<comment type="subcellular location">
    <subcellularLocation>
        <location evidence="4">Nucleus</location>
        <location evidence="4">Nucleolus</location>
    </subcellularLocation>
    <subcellularLocation>
        <location evidence="4">Nucleus</location>
        <location evidence="4">Nucleoplasm</location>
    </subcellularLocation>
</comment>
<dbReference type="GO" id="GO:0070545">
    <property type="term" value="C:PeBoW complex"/>
    <property type="evidence" value="ECO:0007669"/>
    <property type="project" value="TreeGrafter"/>
</dbReference>
<dbReference type="InterPro" id="IPR010613">
    <property type="entry name" value="PES"/>
</dbReference>